<keyword evidence="4" id="KW-0547">Nucleotide-binding</keyword>
<evidence type="ECO:0000313" key="12">
    <source>
        <dbReference type="Proteomes" id="UP001595836"/>
    </source>
</evidence>
<keyword evidence="3" id="KW-0808">Transferase</keyword>
<reference evidence="12" key="1">
    <citation type="journal article" date="2019" name="Int. J. Syst. Evol. Microbiol.">
        <title>The Global Catalogue of Microorganisms (GCM) 10K type strain sequencing project: providing services to taxonomists for standard genome sequencing and annotation.</title>
        <authorList>
            <consortium name="The Broad Institute Genomics Platform"/>
            <consortium name="The Broad Institute Genome Sequencing Center for Infectious Disease"/>
            <person name="Wu L."/>
            <person name="Ma J."/>
        </authorList>
    </citation>
    <scope>NUCLEOTIDE SEQUENCE [LARGE SCALE GENOMIC DNA]</scope>
    <source>
        <strain evidence="12">JCM 11882</strain>
    </source>
</reference>
<evidence type="ECO:0000256" key="6">
    <source>
        <dbReference type="ARBA" id="ARBA00022840"/>
    </source>
</evidence>
<dbReference type="Pfam" id="PF08378">
    <property type="entry name" value="NERD"/>
    <property type="match status" value="1"/>
</dbReference>
<evidence type="ECO:0000256" key="7">
    <source>
        <dbReference type="SAM" id="Coils"/>
    </source>
</evidence>
<dbReference type="Pfam" id="PF00069">
    <property type="entry name" value="Pkinase"/>
    <property type="match status" value="2"/>
</dbReference>
<evidence type="ECO:0000313" key="11">
    <source>
        <dbReference type="EMBL" id="MFC4753503.1"/>
    </source>
</evidence>
<dbReference type="PROSITE" id="PS50965">
    <property type="entry name" value="NERD"/>
    <property type="match status" value="1"/>
</dbReference>
<sequence length="1368" mass="149267">MQQNSDRWNDVSRSAFEHEKLGLELLARAVPDSPPYRVWANFEFQDGHGQWHEIDAMVIGQSRIHLLELKSYRGRLGGDEHRWITDRDGRVDRMRSPMITTRRKAQRLKSKLEEELREIARDSGNSPQVRQAAMEFSRVPWIQEAVFLHNPELVSSLAAGKSHNIFGVDPADFPTDTVATGLPPIAERIQEPAGRDRISEHQSVLIAIAMQKIAGIAVRDQLAGSFLLHDRIASDDARFHLWDGEHKDTGDPITARVLNLDVTSSEGERKLMRQLLRREYDLLAGLNHQNIVAPRSRETLQGTSDDVVIYPALPDFQSLDVALPDAQLSAEERADIVHQVAIALLYAHQHQVVHRGLDPSTVLLNTERLETMPVGRPGRIEVKVDGWSHAGSAETAGTVLGSTSMSTTRLDESSAVQAYSAPEAAGARTPDRPAADLFSLGAVAYYVLTGGEAPAPDRSALLDRLERDRGLDVTAVTNEFDQGLRQLIKQATAPVVTDRRKPFLPGNALPGDTPVRAFAELWDVAASPEKVSESSEEMDALAPMIDGLIADRFVVKQVLGSGSTALGILVEDTAGPTKARKVLKVARDERAATRLRDEAEVLRSLAKGLPSKYEKLFVQLLEDPLVVPRNRTCLVLSSCGTVTLASALQLGALQQDHFWTFAANLVDMLVALETAGVTHRDIKPANLGILRPGGHRHLALFDFSASRESVQHTEVGTGAYRDPFLGRHSRKTADSSAERYAVGVVLFEMATGDKPTYGDGLTEPSLTDGLVTIDRTQLPMEWGDEVVEAMSSLFQRLLGGDESTRFGSAEELRDALAAASTLYGSSPSRGPAGSDDDDETSRTSPSTHRGTTTQSTTTATSHTTATVVTLPGLSELADELVARSGGSRSSDYRLVRAILGRSDAAPEDPFQAMSGFATPLKLSAGRIPQLTGKFPDLWNASSTLRTAFDEIHGATRREIVRRGGVASIRQIAAALETSFGSASGRRREEDERLRLGVLRMFDLGVHRAKDAEESGLELIRRGRGGRVIGMTLHPSWARPLASELNQAAQDLLAEPGVQLVSAENVDVELGAVAERVVHDVSDNRIDPLTLRELAVSGDDELALTTAGELYSTSMGLRDLIALTLPRAAQHFSLELLRDSIRARFPELRIRDPRREEVDAALAEHMPGMTWNSEKNIYSYSDAPTGLSMVHTRTPSAHTAMRRQNDDPLVAQLARTASVGGFRSVSVPYGRSDEIAEQLAERLGGEWIDLSEKVLGRLDTLLEESGQADKRGDFYRLPPEQLRSVMESNVRSVLDQVDATPGAAVVLTEASLLAEYGLLDQLNRWTDLSASLRRPVVLVSSRATDAPGQPDLVDGEKLPITSDSQLVSV</sequence>
<evidence type="ECO:0000259" key="9">
    <source>
        <dbReference type="PROSITE" id="PS50011"/>
    </source>
</evidence>
<feature type="region of interest" description="Disordered" evidence="8">
    <location>
        <begin position="822"/>
        <end position="866"/>
    </location>
</feature>
<dbReference type="RefSeq" id="WP_344988974.1">
    <property type="nucleotide sequence ID" value="NZ_BAABCD010000007.1"/>
</dbReference>
<evidence type="ECO:0000259" key="10">
    <source>
        <dbReference type="PROSITE" id="PS50965"/>
    </source>
</evidence>
<dbReference type="SUPFAM" id="SSF56112">
    <property type="entry name" value="Protein kinase-like (PK-like)"/>
    <property type="match status" value="2"/>
</dbReference>
<dbReference type="EMBL" id="JBHSHP010000007">
    <property type="protein sequence ID" value="MFC4753503.1"/>
    <property type="molecule type" value="Genomic_DNA"/>
</dbReference>
<keyword evidence="12" id="KW-1185">Reference proteome</keyword>
<evidence type="ECO:0000256" key="5">
    <source>
        <dbReference type="ARBA" id="ARBA00022777"/>
    </source>
</evidence>
<dbReference type="SMART" id="SM00220">
    <property type="entry name" value="S_TKc"/>
    <property type="match status" value="1"/>
</dbReference>
<feature type="domain" description="Protein kinase" evidence="9">
    <location>
        <begin position="227"/>
        <end position="504"/>
    </location>
</feature>
<gene>
    <name evidence="11" type="ORF">ACFO7U_01750</name>
</gene>
<evidence type="ECO:0000256" key="4">
    <source>
        <dbReference type="ARBA" id="ARBA00022741"/>
    </source>
</evidence>
<dbReference type="Gene3D" id="1.10.510.10">
    <property type="entry name" value="Transferase(Phosphotransferase) domain 1"/>
    <property type="match status" value="2"/>
</dbReference>
<evidence type="ECO:0000256" key="8">
    <source>
        <dbReference type="SAM" id="MobiDB-lite"/>
    </source>
</evidence>
<keyword evidence="7" id="KW-0175">Coiled coil</keyword>
<comment type="caution">
    <text evidence="11">The sequence shown here is derived from an EMBL/GenBank/DDBJ whole genome shotgun (WGS) entry which is preliminary data.</text>
</comment>
<dbReference type="InterPro" id="IPR011009">
    <property type="entry name" value="Kinase-like_dom_sf"/>
</dbReference>
<evidence type="ECO:0000256" key="1">
    <source>
        <dbReference type="ARBA" id="ARBA00012513"/>
    </source>
</evidence>
<dbReference type="InterPro" id="IPR000719">
    <property type="entry name" value="Prot_kinase_dom"/>
</dbReference>
<protein>
    <recommendedName>
        <fullName evidence="1">non-specific serine/threonine protein kinase</fullName>
        <ecNumber evidence="1">2.7.11.1</ecNumber>
    </recommendedName>
</protein>
<proteinExistence type="predicted"/>
<keyword evidence="2" id="KW-0723">Serine/threonine-protein kinase</keyword>
<feature type="compositionally biased region" description="Low complexity" evidence="8">
    <location>
        <begin position="847"/>
        <end position="866"/>
    </location>
</feature>
<keyword evidence="6" id="KW-0067">ATP-binding</keyword>
<name>A0ABV9PP77_9ACTN</name>
<organism evidence="11 12">
    <name type="scientific">Dietzia aurantiaca</name>
    <dbReference type="NCBI Taxonomy" id="983873"/>
    <lineage>
        <taxon>Bacteria</taxon>
        <taxon>Bacillati</taxon>
        <taxon>Actinomycetota</taxon>
        <taxon>Actinomycetes</taxon>
        <taxon>Mycobacteriales</taxon>
        <taxon>Dietziaceae</taxon>
        <taxon>Dietzia</taxon>
    </lineage>
</organism>
<evidence type="ECO:0000256" key="2">
    <source>
        <dbReference type="ARBA" id="ARBA00022527"/>
    </source>
</evidence>
<dbReference type="PROSITE" id="PS50011">
    <property type="entry name" value="PROTEIN_KINASE_DOM"/>
    <property type="match status" value="2"/>
</dbReference>
<evidence type="ECO:0000256" key="3">
    <source>
        <dbReference type="ARBA" id="ARBA00022679"/>
    </source>
</evidence>
<dbReference type="InterPro" id="IPR011528">
    <property type="entry name" value="NERD"/>
</dbReference>
<dbReference type="EC" id="2.7.11.1" evidence="1"/>
<feature type="coiled-coil region" evidence="7">
    <location>
        <begin position="98"/>
        <end position="125"/>
    </location>
</feature>
<dbReference type="PANTHER" id="PTHR43289">
    <property type="entry name" value="MITOGEN-ACTIVATED PROTEIN KINASE KINASE KINASE 20-RELATED"/>
    <property type="match status" value="1"/>
</dbReference>
<feature type="domain" description="NERD" evidence="10">
    <location>
        <begin position="14"/>
        <end position="131"/>
    </location>
</feature>
<feature type="domain" description="Protein kinase" evidence="9">
    <location>
        <begin position="553"/>
        <end position="817"/>
    </location>
</feature>
<keyword evidence="5" id="KW-0418">Kinase</keyword>
<accession>A0ABV9PP77</accession>
<dbReference type="PANTHER" id="PTHR43289:SF6">
    <property type="entry name" value="SERINE_THREONINE-PROTEIN KINASE NEKL-3"/>
    <property type="match status" value="1"/>
</dbReference>
<dbReference type="Proteomes" id="UP001595836">
    <property type="component" value="Unassembled WGS sequence"/>
</dbReference>